<dbReference type="InterPro" id="IPR022623">
    <property type="entry name" value="Glyco_trans_4"/>
</dbReference>
<dbReference type="InterPro" id="IPR001296">
    <property type="entry name" value="Glyco_trans_1"/>
</dbReference>
<evidence type="ECO:0000313" key="5">
    <source>
        <dbReference type="Proteomes" id="UP000007844"/>
    </source>
</evidence>
<dbReference type="Pfam" id="PF12000">
    <property type="entry name" value="Glyco_trans_4_3"/>
    <property type="match status" value="1"/>
</dbReference>
<dbReference type="GO" id="GO:0016757">
    <property type="term" value="F:glycosyltransferase activity"/>
    <property type="evidence" value="ECO:0007669"/>
    <property type="project" value="InterPro"/>
</dbReference>
<dbReference type="Proteomes" id="UP000007844">
    <property type="component" value="Chromosome"/>
</dbReference>
<proteinExistence type="predicted"/>
<dbReference type="GO" id="GO:0009103">
    <property type="term" value="P:lipopolysaccharide biosynthetic process"/>
    <property type="evidence" value="ECO:0007669"/>
    <property type="project" value="TreeGrafter"/>
</dbReference>
<protein>
    <submittedName>
        <fullName evidence="4">Glycosyl transferase group 1</fullName>
    </submittedName>
</protein>
<dbReference type="PANTHER" id="PTHR46401:SF2">
    <property type="entry name" value="GLYCOSYLTRANSFERASE WBBK-RELATED"/>
    <property type="match status" value="1"/>
</dbReference>
<evidence type="ECO:0000259" key="2">
    <source>
        <dbReference type="Pfam" id="PF00534"/>
    </source>
</evidence>
<dbReference type="HOGENOM" id="CLU_054763_0_0_7"/>
<dbReference type="STRING" id="690850.Desaf_2770"/>
<evidence type="ECO:0000259" key="3">
    <source>
        <dbReference type="Pfam" id="PF12000"/>
    </source>
</evidence>
<name>F3Z182_DESAF</name>
<dbReference type="AlphaFoldDB" id="F3Z182"/>
<dbReference type="KEGG" id="daf:Desaf_2770"/>
<dbReference type="RefSeq" id="WP_014260763.1">
    <property type="nucleotide sequence ID" value="NC_016629.1"/>
</dbReference>
<evidence type="ECO:0000256" key="1">
    <source>
        <dbReference type="ARBA" id="ARBA00022679"/>
    </source>
</evidence>
<dbReference type="eggNOG" id="COG0438">
    <property type="taxonomic scope" value="Bacteria"/>
</dbReference>
<dbReference type="EMBL" id="CP003221">
    <property type="protein sequence ID" value="EGJ51085.1"/>
    <property type="molecule type" value="Genomic_DNA"/>
</dbReference>
<accession>F3Z182</accession>
<feature type="domain" description="Glycosyl transferase family 1" evidence="2">
    <location>
        <begin position="228"/>
        <end position="384"/>
    </location>
</feature>
<keyword evidence="5" id="KW-1185">Reference proteome</keyword>
<dbReference type="SUPFAM" id="SSF53756">
    <property type="entry name" value="UDP-Glycosyltransferase/glycogen phosphorylase"/>
    <property type="match status" value="1"/>
</dbReference>
<dbReference type="Pfam" id="PF00534">
    <property type="entry name" value="Glycos_transf_1"/>
    <property type="match status" value="1"/>
</dbReference>
<reference evidence="4 5" key="1">
    <citation type="journal article" date="2011" name="J. Bacteriol.">
        <title>Genome sequence of the mercury-methylating and pleomorphic Desulfovibrio africanus Strain Walvis Bay.</title>
        <authorList>
            <person name="Brown S.D."/>
            <person name="Wall J.D."/>
            <person name="Kucken A.M."/>
            <person name="Gilmour C.C."/>
            <person name="Podar M."/>
            <person name="Brandt C.C."/>
            <person name="Teshima H."/>
            <person name="Detter J.C."/>
            <person name="Han C.S."/>
            <person name="Land M.L."/>
            <person name="Lucas S."/>
            <person name="Han J."/>
            <person name="Pennacchio L."/>
            <person name="Nolan M."/>
            <person name="Pitluck S."/>
            <person name="Woyke T."/>
            <person name="Goodwin L."/>
            <person name="Palumbo A.V."/>
            <person name="Elias D.A."/>
        </authorList>
    </citation>
    <scope>NUCLEOTIDE SEQUENCE [LARGE SCALE GENOMIC DNA]</scope>
    <source>
        <strain evidence="4 5">Walvis Bay</strain>
    </source>
</reference>
<organism evidence="4 5">
    <name type="scientific">Desulfocurvibacter africanus subsp. africanus str. Walvis Bay</name>
    <dbReference type="NCBI Taxonomy" id="690850"/>
    <lineage>
        <taxon>Bacteria</taxon>
        <taxon>Pseudomonadati</taxon>
        <taxon>Thermodesulfobacteriota</taxon>
        <taxon>Desulfovibrionia</taxon>
        <taxon>Desulfovibrionales</taxon>
        <taxon>Desulfovibrionaceae</taxon>
        <taxon>Desulfocurvibacter</taxon>
    </lineage>
</organism>
<dbReference type="Gene3D" id="3.40.50.2000">
    <property type="entry name" value="Glycogen Phosphorylase B"/>
    <property type="match status" value="1"/>
</dbReference>
<feature type="domain" description="Glycosyl transferase family 4" evidence="3">
    <location>
        <begin position="27"/>
        <end position="197"/>
    </location>
</feature>
<gene>
    <name evidence="4" type="ORF">Desaf_2770</name>
</gene>
<evidence type="ECO:0000313" key="4">
    <source>
        <dbReference type="EMBL" id="EGJ51085.1"/>
    </source>
</evidence>
<sequence length="426" mass="47309">MRVLFIHPNFPAQFRYLAAAFGSNPANRVVFATRNARPEWVIPGVRKLLIPATPGVGKDFPQAHPFARGFENAVRNGEDTARALSGLKAEGFVPDIIYGHSGWGMTLFLKDIFPGSAFLAYCEWFYRAHGSDVDFDPAQPPNWSTTAAVRAKNASILLDLESCDMGCSPTAWQRAQFPREFQSKLACIHDGIDTDYFCPAVEDEGPLELPGLDLSAAREIVTYATRGMEPYRGFPQFMEAAALLLKERPGCHIVVAGEDRVCYGKPLPAGQSYKQQALDRLDLDKSRLHFPGALPYGRYKRLLQASDVHVYLTRPFVLSWSLLEAMSCGCLVVASDTQPVREVLRHDVNGLLTPFFSPEQLAATVSQALERKAELRPLRESARETIEQRFALKRLMPAHLNLMRVVLGNRKPEAKASVSVRPPSPA</sequence>
<dbReference type="CDD" id="cd03818">
    <property type="entry name" value="GT4_ExpC-like"/>
    <property type="match status" value="1"/>
</dbReference>
<keyword evidence="1 4" id="KW-0808">Transferase</keyword>
<dbReference type="PANTHER" id="PTHR46401">
    <property type="entry name" value="GLYCOSYLTRANSFERASE WBBK-RELATED"/>
    <property type="match status" value="1"/>
</dbReference>